<dbReference type="Proteomes" id="UP000564644">
    <property type="component" value="Unassembled WGS sequence"/>
</dbReference>
<dbReference type="PANTHER" id="PTHR37817:SF1">
    <property type="entry name" value="N-ACETYLTRANSFERASE EIS"/>
    <property type="match status" value="1"/>
</dbReference>
<feature type="domain" description="N-acetyltransferase" evidence="1">
    <location>
        <begin position="1"/>
        <end position="156"/>
    </location>
</feature>
<evidence type="ECO:0000259" key="1">
    <source>
        <dbReference type="PROSITE" id="PS51186"/>
    </source>
</evidence>
<dbReference type="InterPro" id="IPR000182">
    <property type="entry name" value="GNAT_dom"/>
</dbReference>
<proteinExistence type="predicted"/>
<evidence type="ECO:0000313" key="3">
    <source>
        <dbReference type="Proteomes" id="UP000564644"/>
    </source>
</evidence>
<dbReference type="PROSITE" id="PS51186">
    <property type="entry name" value="GNAT"/>
    <property type="match status" value="1"/>
</dbReference>
<keyword evidence="2" id="KW-0808">Transferase</keyword>
<name>A0A7X0SS36_9BACL</name>
<protein>
    <submittedName>
        <fullName evidence="2">GNAT family N-acetyltransferase</fullName>
    </submittedName>
</protein>
<reference evidence="2 3" key="1">
    <citation type="submission" date="2020-08" db="EMBL/GenBank/DDBJ databases">
        <title>Cohnella phylogeny.</title>
        <authorList>
            <person name="Dunlap C."/>
        </authorList>
    </citation>
    <scope>NUCLEOTIDE SEQUENCE [LARGE SCALE GENOMIC DNA]</scope>
    <source>
        <strain evidence="2 3">CBP 2801</strain>
    </source>
</reference>
<dbReference type="PANTHER" id="PTHR37817">
    <property type="entry name" value="N-ACETYLTRANSFERASE EIS"/>
    <property type="match status" value="1"/>
</dbReference>
<dbReference type="InterPro" id="IPR016181">
    <property type="entry name" value="Acyl_CoA_acyltransferase"/>
</dbReference>
<keyword evidence="3" id="KW-1185">Reference proteome</keyword>
<evidence type="ECO:0000313" key="2">
    <source>
        <dbReference type="EMBL" id="MBB6735091.1"/>
    </source>
</evidence>
<dbReference type="Pfam" id="PF13527">
    <property type="entry name" value="Acetyltransf_9"/>
    <property type="match status" value="1"/>
</dbReference>
<dbReference type="SUPFAM" id="SSF55729">
    <property type="entry name" value="Acyl-CoA N-acyltransferases (Nat)"/>
    <property type="match status" value="1"/>
</dbReference>
<dbReference type="CDD" id="cd04301">
    <property type="entry name" value="NAT_SF"/>
    <property type="match status" value="1"/>
</dbReference>
<dbReference type="AlphaFoldDB" id="A0A7X0SS36"/>
<dbReference type="Gene3D" id="3.40.630.30">
    <property type="match status" value="1"/>
</dbReference>
<dbReference type="GO" id="GO:0034069">
    <property type="term" value="F:aminoglycoside N-acetyltransferase activity"/>
    <property type="evidence" value="ECO:0007669"/>
    <property type="project" value="TreeGrafter"/>
</dbReference>
<sequence length="373" mass="40920">MQIRQLRSEEEWKEAVKLSDLVFRDPEHISMGEAFPTVFSASLGQSFGAWEEEKLVSFVGLVPFVIRVGAARLKVYAIGSVCTHPDFRGKGHAGAILEQVNRHIRNAGASLLLVSGDRPLYQRIHCYPFGGFNRYSLKPEQASALSGGGWKVRERTSEDLFVLQDLAEERAVRYEQSVTELADLIQARAYASCLKLEHRTLVAEKDGRAAAFAVLAVPGAAKSHGTPRVIEWAGDPSAVVSIVADALGRYGLDSLDMAVSWHENGMLETLRDVPFEEGRNSGTVRVTDPRLLMEQLAPYWREKAGSEAASLTAELSEDGGCVLTLGTDSVRVTARELISLLFDPKPQLSEPLAQAIADRFPIPLPYTEGLNMV</sequence>
<dbReference type="EMBL" id="JACJVO010000042">
    <property type="protein sequence ID" value="MBB6735091.1"/>
    <property type="molecule type" value="Genomic_DNA"/>
</dbReference>
<comment type="caution">
    <text evidence="2">The sequence shown here is derived from an EMBL/GenBank/DDBJ whole genome shotgun (WGS) entry which is preliminary data.</text>
</comment>
<gene>
    <name evidence="2" type="ORF">H7C18_29685</name>
</gene>
<organism evidence="2 3">
    <name type="scientific">Cohnella zeiphila</name>
    <dbReference type="NCBI Taxonomy" id="2761120"/>
    <lineage>
        <taxon>Bacteria</taxon>
        <taxon>Bacillati</taxon>
        <taxon>Bacillota</taxon>
        <taxon>Bacilli</taxon>
        <taxon>Bacillales</taxon>
        <taxon>Paenibacillaceae</taxon>
        <taxon>Cohnella</taxon>
    </lineage>
</organism>
<dbReference type="InterPro" id="IPR051554">
    <property type="entry name" value="Acetyltransferase_Eis"/>
</dbReference>
<accession>A0A7X0SS36</accession>
<dbReference type="RefSeq" id="WP_185132748.1">
    <property type="nucleotide sequence ID" value="NZ_JACJVO010000042.1"/>
</dbReference>
<dbReference type="GO" id="GO:0030649">
    <property type="term" value="P:aminoglycoside antibiotic catabolic process"/>
    <property type="evidence" value="ECO:0007669"/>
    <property type="project" value="TreeGrafter"/>
</dbReference>